<dbReference type="STRING" id="1176587.A8C56_02875"/>
<evidence type="ECO:0000313" key="1">
    <source>
        <dbReference type="EMBL" id="ANH80066.1"/>
    </source>
</evidence>
<dbReference type="RefSeq" id="WP_067751806.1">
    <property type="nucleotide sequence ID" value="NZ_CP015772.1"/>
</dbReference>
<dbReference type="OrthoDB" id="674555at2"/>
<dbReference type="Proteomes" id="UP000077667">
    <property type="component" value="Chromosome"/>
</dbReference>
<dbReference type="EMBL" id="CP015772">
    <property type="protein sequence ID" value="ANH80066.1"/>
    <property type="molecule type" value="Genomic_DNA"/>
</dbReference>
<dbReference type="KEGG" id="nia:A8C56_02875"/>
<organism evidence="1 2">
    <name type="scientific">Niabella ginsenosidivorans</name>
    <dbReference type="NCBI Taxonomy" id="1176587"/>
    <lineage>
        <taxon>Bacteria</taxon>
        <taxon>Pseudomonadati</taxon>
        <taxon>Bacteroidota</taxon>
        <taxon>Chitinophagia</taxon>
        <taxon>Chitinophagales</taxon>
        <taxon>Chitinophagaceae</taxon>
        <taxon>Niabella</taxon>
    </lineage>
</organism>
<accession>A0A1A9HXF3</accession>
<name>A0A1A9HXF3_9BACT</name>
<sequence>MRLIFKILLAVLCLINISSCRTYLDIERNSIASDYMTFRYNKDYNELDYFNKVNGVADKEVFYTTHFTIRLPKNIVYWKQLGNKFYFEYASKQIIYIYTSYKNEGKESDNWEVRDLEEGKDFSYLDEYWTNERGYNEDDLYKRNKERITKFYTNGKYAILLYNIKEKNYPPFLESIKTFRVK</sequence>
<gene>
    <name evidence="1" type="ORF">A8C56_02875</name>
</gene>
<keyword evidence="2" id="KW-1185">Reference proteome</keyword>
<dbReference type="AlphaFoldDB" id="A0A1A9HXF3"/>
<proteinExistence type="predicted"/>
<evidence type="ECO:0000313" key="2">
    <source>
        <dbReference type="Proteomes" id="UP000077667"/>
    </source>
</evidence>
<protein>
    <submittedName>
        <fullName evidence="1">Uncharacterized protein</fullName>
    </submittedName>
</protein>
<reference evidence="1 2" key="1">
    <citation type="submission" date="2016-05" db="EMBL/GenBank/DDBJ databases">
        <title>Niabella ginsenosidivorans BS26 whole genome sequencing.</title>
        <authorList>
            <person name="Im W.T."/>
            <person name="Siddiqi M.Z."/>
        </authorList>
    </citation>
    <scope>NUCLEOTIDE SEQUENCE [LARGE SCALE GENOMIC DNA]</scope>
    <source>
        <strain evidence="1 2">BS26</strain>
    </source>
</reference>